<evidence type="ECO:0000256" key="1">
    <source>
        <dbReference type="SAM" id="MobiDB-lite"/>
    </source>
</evidence>
<dbReference type="AlphaFoldDB" id="A0A1R3KYT5"/>
<dbReference type="OrthoDB" id="10561777at2759"/>
<feature type="region of interest" description="Disordered" evidence="1">
    <location>
        <begin position="43"/>
        <end position="104"/>
    </location>
</feature>
<reference evidence="3" key="1">
    <citation type="submission" date="2013-09" db="EMBL/GenBank/DDBJ databases">
        <title>Corchorus olitorius genome sequencing.</title>
        <authorList>
            <person name="Alam M."/>
            <person name="Haque M.S."/>
            <person name="Islam M.S."/>
            <person name="Emdad E.M."/>
            <person name="Islam M.M."/>
            <person name="Ahmed B."/>
            <person name="Halim A."/>
            <person name="Hossen Q.M.M."/>
            <person name="Hossain M.Z."/>
            <person name="Ahmed R."/>
            <person name="Khan M.M."/>
            <person name="Islam R."/>
            <person name="Rashid M.M."/>
            <person name="Khan S.A."/>
            <person name="Rahman M.S."/>
            <person name="Alam M."/>
            <person name="Yahiya A.S."/>
            <person name="Khan M.S."/>
            <person name="Azam M.S."/>
            <person name="Haque T."/>
            <person name="Lashkar M.Z.H."/>
            <person name="Akhand A.I."/>
            <person name="Morshed G."/>
            <person name="Roy S."/>
            <person name="Uddin K.S."/>
            <person name="Rabeya T."/>
            <person name="Hossain A.S."/>
            <person name="Chowdhury A."/>
            <person name="Snigdha A.R."/>
            <person name="Mortoza M.S."/>
            <person name="Matin S.A."/>
            <person name="Hoque S.M.E."/>
            <person name="Islam M.K."/>
            <person name="Roy D.K."/>
            <person name="Haider R."/>
            <person name="Moosa M.M."/>
            <person name="Elias S.M."/>
            <person name="Hasan A.M."/>
            <person name="Jahan S."/>
            <person name="Shafiuddin M."/>
            <person name="Mahmood N."/>
            <person name="Shommy N.S."/>
        </authorList>
    </citation>
    <scope>NUCLEOTIDE SEQUENCE [LARGE SCALE GENOMIC DNA]</scope>
    <source>
        <strain evidence="3">cv. O-4</strain>
    </source>
</reference>
<feature type="compositionally biased region" description="Basic and acidic residues" evidence="1">
    <location>
        <begin position="43"/>
        <end position="53"/>
    </location>
</feature>
<dbReference type="EMBL" id="AWUE01009713">
    <property type="protein sequence ID" value="OMP12197.1"/>
    <property type="molecule type" value="Genomic_DNA"/>
</dbReference>
<name>A0A1R3KYT5_9ROSI</name>
<dbReference type="Proteomes" id="UP000187203">
    <property type="component" value="Unassembled WGS sequence"/>
</dbReference>
<evidence type="ECO:0000313" key="2">
    <source>
        <dbReference type="EMBL" id="OMP12197.1"/>
    </source>
</evidence>
<organism evidence="2 3">
    <name type="scientific">Corchorus olitorius</name>
    <dbReference type="NCBI Taxonomy" id="93759"/>
    <lineage>
        <taxon>Eukaryota</taxon>
        <taxon>Viridiplantae</taxon>
        <taxon>Streptophyta</taxon>
        <taxon>Embryophyta</taxon>
        <taxon>Tracheophyta</taxon>
        <taxon>Spermatophyta</taxon>
        <taxon>Magnoliopsida</taxon>
        <taxon>eudicotyledons</taxon>
        <taxon>Gunneridae</taxon>
        <taxon>Pentapetalae</taxon>
        <taxon>rosids</taxon>
        <taxon>malvids</taxon>
        <taxon>Malvales</taxon>
        <taxon>Malvaceae</taxon>
        <taxon>Grewioideae</taxon>
        <taxon>Apeibeae</taxon>
        <taxon>Corchorus</taxon>
    </lineage>
</organism>
<keyword evidence="3" id="KW-1185">Reference proteome</keyword>
<accession>A0A1R3KYT5</accession>
<sequence length="136" mass="15682">METSESVLKDKRGRYSMETSEFGIKDPAQAIVDFSIMSAMPHLKSEDKERTEGDIASISALPERKPEPDFVRMPLRRKRRKPMSIMSPMSHPKSPIHRKSENGTIRPIRRKDFKMFGLDALCVLAINHFNMEHVRS</sequence>
<gene>
    <name evidence="2" type="ORF">COLO4_03410</name>
</gene>
<comment type="caution">
    <text evidence="2">The sequence shown here is derived from an EMBL/GenBank/DDBJ whole genome shotgun (WGS) entry which is preliminary data.</text>
</comment>
<protein>
    <submittedName>
        <fullName evidence="2">Nuclear receptor coactivator 7 isoform 5</fullName>
    </submittedName>
</protein>
<proteinExistence type="predicted"/>
<evidence type="ECO:0000313" key="3">
    <source>
        <dbReference type="Proteomes" id="UP000187203"/>
    </source>
</evidence>
<keyword evidence="2" id="KW-0675">Receptor</keyword>